<keyword evidence="3" id="KW-1185">Reference proteome</keyword>
<evidence type="ECO:0000313" key="3">
    <source>
        <dbReference type="Proteomes" id="UP000019140"/>
    </source>
</evidence>
<proteinExistence type="predicted"/>
<dbReference type="EMBL" id="AZHX01001295">
    <property type="protein sequence ID" value="ETX04132.1"/>
    <property type="molecule type" value="Genomic_DNA"/>
</dbReference>
<accession>W4M3A8</accession>
<dbReference type="Proteomes" id="UP000019140">
    <property type="component" value="Unassembled WGS sequence"/>
</dbReference>
<reference evidence="2 3" key="1">
    <citation type="journal article" date="2014" name="Nature">
        <title>An environmental bacterial taxon with a large and distinct metabolic repertoire.</title>
        <authorList>
            <person name="Wilson M.C."/>
            <person name="Mori T."/>
            <person name="Ruckert C."/>
            <person name="Uria A.R."/>
            <person name="Helf M.J."/>
            <person name="Takada K."/>
            <person name="Gernert C."/>
            <person name="Steffens U.A."/>
            <person name="Heycke N."/>
            <person name="Schmitt S."/>
            <person name="Rinke C."/>
            <person name="Helfrich E.J."/>
            <person name="Brachmann A.O."/>
            <person name="Gurgui C."/>
            <person name="Wakimoto T."/>
            <person name="Kracht M."/>
            <person name="Crusemann M."/>
            <person name="Hentschel U."/>
            <person name="Abe I."/>
            <person name="Matsunaga S."/>
            <person name="Kalinowski J."/>
            <person name="Takeyama H."/>
            <person name="Piel J."/>
        </authorList>
    </citation>
    <scope>NUCLEOTIDE SEQUENCE [LARGE SCALE GENOMIC DNA]</scope>
    <source>
        <strain evidence="3">TSY2</strain>
    </source>
</reference>
<organism evidence="2 3">
    <name type="scientific">Candidatus Entotheonella gemina</name>
    <dbReference type="NCBI Taxonomy" id="1429439"/>
    <lineage>
        <taxon>Bacteria</taxon>
        <taxon>Pseudomonadati</taxon>
        <taxon>Nitrospinota/Tectimicrobiota group</taxon>
        <taxon>Candidatus Tectimicrobiota</taxon>
        <taxon>Candidatus Entotheonellia</taxon>
        <taxon>Candidatus Entotheonellales</taxon>
        <taxon>Candidatus Entotheonellaceae</taxon>
        <taxon>Candidatus Entotheonella</taxon>
    </lineage>
</organism>
<dbReference type="HOGENOM" id="CLU_905153_0_0_7"/>
<evidence type="ECO:0008006" key="4">
    <source>
        <dbReference type="Google" id="ProtNLM"/>
    </source>
</evidence>
<evidence type="ECO:0000313" key="2">
    <source>
        <dbReference type="EMBL" id="ETX04132.1"/>
    </source>
</evidence>
<gene>
    <name evidence="2" type="ORF">ETSY2_30580</name>
</gene>
<comment type="caution">
    <text evidence="2">The sequence shown here is derived from an EMBL/GenBank/DDBJ whole genome shotgun (WGS) entry which is preliminary data.</text>
</comment>
<feature type="signal peptide" evidence="1">
    <location>
        <begin position="1"/>
        <end position="31"/>
    </location>
</feature>
<feature type="chain" id="PRO_5004844764" description="Outer membrane protein beta-barrel domain-containing protein" evidence="1">
    <location>
        <begin position="32"/>
        <end position="307"/>
    </location>
</feature>
<dbReference type="AlphaFoldDB" id="W4M3A8"/>
<name>W4M3A8_9BACT</name>
<evidence type="ECO:0000256" key="1">
    <source>
        <dbReference type="SAM" id="SignalP"/>
    </source>
</evidence>
<sequence>MCKPVSPWQYAVRLLLMVFALNVTLAGWSQAQQEVTVIVDFPANDLLPPTARAARTGAGTIASNPIGTPGTFAPATKTQLDREEKTAELAQQRPRRPYAFAASLSHERFEFNVGDRKQDGHITLSTAQMLWVINDFTLGVLLPFERIEIELATETIDFFRFGLAGLAQYQLPLNEVLTARATFLGRYSFGSFSDQNSDRHTLTLGTGASLAADLDVVSGTVGMSYHFAAEDDNPDGNETQHVVRLGGDLGVRLGRRLALTGFGAWTLDVTDYTGRQSDIDDSYGEVGGGSWPGVFRPRGAYRAATSG</sequence>
<keyword evidence="1" id="KW-0732">Signal</keyword>
<protein>
    <recommendedName>
        <fullName evidence="4">Outer membrane protein beta-barrel domain-containing protein</fullName>
    </recommendedName>
</protein>